<organism evidence="2 3">
    <name type="scientific">Epidermidibacterium keratini</name>
    <dbReference type="NCBI Taxonomy" id="1891644"/>
    <lineage>
        <taxon>Bacteria</taxon>
        <taxon>Bacillati</taxon>
        <taxon>Actinomycetota</taxon>
        <taxon>Actinomycetes</taxon>
        <taxon>Sporichthyales</taxon>
        <taxon>Sporichthyaceae</taxon>
        <taxon>Epidermidibacterium</taxon>
    </lineage>
</organism>
<keyword evidence="3" id="KW-1185">Reference proteome</keyword>
<keyword evidence="1" id="KW-0812">Transmembrane</keyword>
<keyword evidence="1" id="KW-1133">Transmembrane helix</keyword>
<dbReference type="InParanoid" id="A0A7L4YSS6"/>
<evidence type="ECO:0000313" key="3">
    <source>
        <dbReference type="Proteomes" id="UP000463857"/>
    </source>
</evidence>
<evidence type="ECO:0008006" key="4">
    <source>
        <dbReference type="Google" id="ProtNLM"/>
    </source>
</evidence>
<reference evidence="2 3" key="1">
    <citation type="journal article" date="2018" name="Int. J. Syst. Evol. Microbiol.">
        <title>Epidermidibacterium keratini gen. nov., sp. nov., a member of the family Sporichthyaceae, isolated from keratin epidermis.</title>
        <authorList>
            <person name="Lee D.G."/>
            <person name="Trujillo M.E."/>
            <person name="Kang S."/>
            <person name="Nam J.J."/>
            <person name="Kim Y.J."/>
        </authorList>
    </citation>
    <scope>NUCLEOTIDE SEQUENCE [LARGE SCALE GENOMIC DNA]</scope>
    <source>
        <strain evidence="2 3">EPI-7</strain>
    </source>
</reference>
<gene>
    <name evidence="2" type="ORF">EK0264_17120</name>
</gene>
<dbReference type="OrthoDB" id="190895at2"/>
<name>A0A7L4YSS6_9ACTN</name>
<evidence type="ECO:0000256" key="1">
    <source>
        <dbReference type="SAM" id="Phobius"/>
    </source>
</evidence>
<feature type="transmembrane region" description="Helical" evidence="1">
    <location>
        <begin position="56"/>
        <end position="79"/>
    </location>
</feature>
<proteinExistence type="predicted"/>
<dbReference type="EMBL" id="CP047156">
    <property type="protein sequence ID" value="QHC01829.1"/>
    <property type="molecule type" value="Genomic_DNA"/>
</dbReference>
<dbReference type="KEGG" id="eke:EK0264_17120"/>
<dbReference type="RefSeq" id="WP_159546953.1">
    <property type="nucleotide sequence ID" value="NZ_CP047156.1"/>
</dbReference>
<keyword evidence="1" id="KW-0472">Membrane</keyword>
<protein>
    <recommendedName>
        <fullName evidence="4">DUF3137 domain-containing protein</fullName>
    </recommendedName>
</protein>
<feature type="transmembrane region" description="Helical" evidence="1">
    <location>
        <begin position="25"/>
        <end position="44"/>
    </location>
</feature>
<accession>A0A7L4YSS6</accession>
<dbReference type="Proteomes" id="UP000463857">
    <property type="component" value="Chromosome"/>
</dbReference>
<dbReference type="AlphaFoldDB" id="A0A7L4YSS6"/>
<sequence>MNQPPTPTEPSKPNASPRLVRSAKLGCGAMVLGIVIAVVAWIFQASSGQKTTTTEGIGLAGIALAAGGLIVAALMGVIIRRRGLRGFAAFDNEFQSIPPDIPAARAILMAWLGPATLAPYPSRVVASLRIPARGRDTSLLVNVPKIAYTTRDNRNVEPTVAVSWLVTDTPLPRLLVTPDIRGQSAIRGADADIEHEEFNRRFRVDWSRPGATVTQGPAYADFARYASAMLHPRAAACLTKLPAGRTFVVTDRLIGVVGIVLPDRDVLVRCADVLVEFASLIPPHVKRRWGGNTDYRPRDT</sequence>
<evidence type="ECO:0000313" key="2">
    <source>
        <dbReference type="EMBL" id="QHC01829.1"/>
    </source>
</evidence>